<evidence type="ECO:0000256" key="2">
    <source>
        <dbReference type="ARBA" id="ARBA00010704"/>
    </source>
</evidence>
<proteinExistence type="inferred from homology"/>
<evidence type="ECO:0000313" key="7">
    <source>
        <dbReference type="Proteomes" id="UP000007350"/>
    </source>
</evidence>
<comment type="caution">
    <text evidence="6">The sequence shown here is derived from an EMBL/GenBank/DDBJ whole genome shotgun (WGS) entry which is preliminary data.</text>
</comment>
<comment type="subcellular location">
    <subcellularLocation>
        <location evidence="1">Endosome</location>
    </subcellularLocation>
</comment>
<name>K2NWJ7_TRYCR</name>
<evidence type="ECO:0000256" key="1">
    <source>
        <dbReference type="ARBA" id="ARBA00004177"/>
    </source>
</evidence>
<dbReference type="Proteomes" id="UP000007350">
    <property type="component" value="Unassembled WGS sequence"/>
</dbReference>
<evidence type="ECO:0000256" key="5">
    <source>
        <dbReference type="ARBA" id="ARBA00022927"/>
    </source>
</evidence>
<dbReference type="EMBL" id="AHKC01009332">
    <property type="protein sequence ID" value="EKF33287.1"/>
    <property type="molecule type" value="Genomic_DNA"/>
</dbReference>
<accession>K2NWJ7</accession>
<keyword evidence="5" id="KW-0653">Protein transport</keyword>
<reference evidence="6 7" key="1">
    <citation type="journal article" date="2012" name="BMC Genomics">
        <title>Comparative genomic analysis of human infective Trypanosoma cruzi lineages with the bat-restricted subspecies T. cruzi marinkellei.</title>
        <authorList>
            <person name="Franzen O."/>
            <person name="Talavera-Lopez C."/>
            <person name="Ochaya S."/>
            <person name="Butler C.E."/>
            <person name="Messenger L.A."/>
            <person name="Lewis M.D."/>
            <person name="Llewellyn M.S."/>
            <person name="Marinkelle C.J."/>
            <person name="Tyler K.M."/>
            <person name="Miles M.A."/>
            <person name="Andersson B."/>
        </authorList>
    </citation>
    <scope>NUCLEOTIDE SEQUENCE [LARGE SCALE GENOMIC DNA]</scope>
    <source>
        <strain evidence="6 7">B7</strain>
    </source>
</reference>
<keyword evidence="7" id="KW-1185">Reference proteome</keyword>
<gene>
    <name evidence="6" type="ORF">MOQ_002848</name>
</gene>
<evidence type="ECO:0000313" key="6">
    <source>
        <dbReference type="EMBL" id="EKF33287.1"/>
    </source>
</evidence>
<dbReference type="AlphaFoldDB" id="K2NWJ7"/>
<dbReference type="PANTHER" id="PTHR13673">
    <property type="entry name" value="ESOPHAGEAL CANCER ASSOCIATED PROTEIN"/>
    <property type="match status" value="1"/>
</dbReference>
<evidence type="ECO:0000256" key="4">
    <source>
        <dbReference type="ARBA" id="ARBA00022753"/>
    </source>
</evidence>
<dbReference type="InterPro" id="IPR029705">
    <property type="entry name" value="VPS35L"/>
</dbReference>
<dbReference type="GO" id="GO:0005768">
    <property type="term" value="C:endosome"/>
    <property type="evidence" value="ECO:0007669"/>
    <property type="project" value="UniProtKB-SubCell"/>
</dbReference>
<dbReference type="GO" id="GO:0032456">
    <property type="term" value="P:endocytic recycling"/>
    <property type="evidence" value="ECO:0007669"/>
    <property type="project" value="InterPro"/>
</dbReference>
<evidence type="ECO:0000256" key="3">
    <source>
        <dbReference type="ARBA" id="ARBA00022448"/>
    </source>
</evidence>
<dbReference type="GO" id="GO:0015031">
    <property type="term" value="P:protein transport"/>
    <property type="evidence" value="ECO:0007669"/>
    <property type="project" value="UniProtKB-KW"/>
</dbReference>
<organism evidence="6 7">
    <name type="scientific">Trypanosoma cruzi marinkellei</name>
    <dbReference type="NCBI Taxonomy" id="85056"/>
    <lineage>
        <taxon>Eukaryota</taxon>
        <taxon>Discoba</taxon>
        <taxon>Euglenozoa</taxon>
        <taxon>Kinetoplastea</taxon>
        <taxon>Metakinetoplastina</taxon>
        <taxon>Trypanosomatida</taxon>
        <taxon>Trypanosomatidae</taxon>
        <taxon>Trypanosoma</taxon>
        <taxon>Schizotrypanum</taxon>
    </lineage>
</organism>
<comment type="similarity">
    <text evidence="2">Belongs to the VPS35L family.</text>
</comment>
<dbReference type="PANTHER" id="PTHR13673:SF0">
    <property type="entry name" value="VPS35 ENDOSOMAL PROTEIN-SORTING FACTOR-LIKE"/>
    <property type="match status" value="1"/>
</dbReference>
<keyword evidence="3" id="KW-0813">Transport</keyword>
<keyword evidence="4" id="KW-0967">Endosome</keyword>
<sequence>MEDAVDESRGGGTITDTERHFTTVHPLNDVVTLQGLTAKYQKRQISPFQDADIPENIEKVSPSIFSEKYIPNNITRRQVLQSDAVLKEVLATYSIDFPIHPFIILDEDGEDEAAFSDELKANMQADQLESVKTHLVYRLYETHEKEGGNADSLIDATQYGPQLQLLFFMEKYHQKLKCAWSSGEKVESLRIAIRVAKLLSKVAIPSCYPSVYVLVAQVLDTFGNLVTQRIQGTAAEKSYVVSVLLKKGIDAADDLIPSESVEACYNWFLKISSIRELIPRVCIELSLLNCFRLMAKKARVVSEEAIRRLVMQIRGIADPLVAAHLRWYLCTRAMVALVRPGWATKSGLDQAVIDTLEALEHLDPGFLEKIQNKYNMGRMDYLDLFIPALQWQMDTILRYGDPNWPNYQPLLRNVVSIIVENLNSPACLLLCVWRAFPAAVLLSCYSVEELLFMTFRSFPSRLVSRLKLMEALSLSLADLSEVPLARAQRLAFLKAAWDYVEEERYGRSSVDTEGVAPLAQKQGLLGELIGVCGALMQFCANHVGFKQVNVFLGLVRDIIGDVKMLENEKSLEAIKASLFGMLSALVSVVNPLLLLESEHVVVLLQQLTSGDRRRLVFVFLQQFVSGALGADSSFSPFAMKTMFSLCKIFHDDIIDVVSLDELQEGTNLVEKVFLLLLKRVGSMEDALQLMCDARHHLSRFDSIKIICITRALGLAGRFAAGYAEEKKHDETRALLMFSVVTIPAVTDLIQRFHLLALSSGMAFRSGMIVIGEAALEFALEGLETYRWSCSGKDEARKKSQEESDIADVAVHLLELGVAAPAKGEHLYAVRRLLNWSASFDWMPCSSSCVHVNLSALRLMTRALQRGFLSFPFRQTEHYGKDPAFVESCVALSLEATHQLQRWIEKSSHVVSTESELATDLATTAIEIFETLAIFDNKDPALGPALTTLICAAWRAANTWAVLSGSLKVSRHILRTARYVQETVGTSIFEEILVH</sequence>
<dbReference type="OrthoDB" id="1734063at2759"/>
<protein>
    <submittedName>
        <fullName evidence="6">Uncharacterized protein</fullName>
    </submittedName>
</protein>